<organism evidence="1 2">
    <name type="scientific">Flavobacterium paronense</name>
    <dbReference type="NCBI Taxonomy" id="1392775"/>
    <lineage>
        <taxon>Bacteria</taxon>
        <taxon>Pseudomonadati</taxon>
        <taxon>Bacteroidota</taxon>
        <taxon>Flavobacteriia</taxon>
        <taxon>Flavobacteriales</taxon>
        <taxon>Flavobacteriaceae</taxon>
        <taxon>Flavobacterium</taxon>
    </lineage>
</organism>
<reference evidence="1 2" key="1">
    <citation type="submission" date="2024-09" db="EMBL/GenBank/DDBJ databases">
        <authorList>
            <person name="Sun Q."/>
            <person name="Mori K."/>
        </authorList>
    </citation>
    <scope>NUCLEOTIDE SEQUENCE [LARGE SCALE GENOMIC DNA]</scope>
    <source>
        <strain evidence="1 2">CECT 8460</strain>
    </source>
</reference>
<accession>A0ABV5GH49</accession>
<keyword evidence="2" id="KW-1185">Reference proteome</keyword>
<dbReference type="EMBL" id="JBHMFB010000040">
    <property type="protein sequence ID" value="MFB9090459.1"/>
    <property type="molecule type" value="Genomic_DNA"/>
</dbReference>
<gene>
    <name evidence="1" type="ORF">ACFFUU_12650</name>
</gene>
<evidence type="ECO:0000313" key="1">
    <source>
        <dbReference type="EMBL" id="MFB9090459.1"/>
    </source>
</evidence>
<dbReference type="InterPro" id="IPR019619">
    <property type="entry name" value="DUF2490"/>
</dbReference>
<dbReference type="Pfam" id="PF10677">
    <property type="entry name" value="DUF2490"/>
    <property type="match status" value="1"/>
</dbReference>
<dbReference type="Proteomes" id="UP001589576">
    <property type="component" value="Unassembled WGS sequence"/>
</dbReference>
<protein>
    <submittedName>
        <fullName evidence="1">DUF2490 domain-containing protein</fullName>
    </submittedName>
</protein>
<sequence length="245" mass="29091">MNRIYIIFLLLVSITVFSQSEKEVKNQQIVWYTYNVNWKLNNNWQLVTDVSERQFINPTAQHLWSVRANFKRVITANWDFGFGGSLFIRKLNDPYKTNPLIVPELRPHIEFNNTQKLGFGTLNSRYRIEARLYQNTKDGELSDGYYFNNFRLRYLLGWTFPIIKNKNTSNELVFVKIQDEIMVNAGSKIVRNTFDQNRIYLALNYKVSNKFSIETGYLNSFQQQPIGDEFLNRNILRLTIFQKIE</sequence>
<name>A0ABV5GH49_9FLAO</name>
<evidence type="ECO:0000313" key="2">
    <source>
        <dbReference type="Proteomes" id="UP001589576"/>
    </source>
</evidence>
<proteinExistence type="predicted"/>
<comment type="caution">
    <text evidence="1">The sequence shown here is derived from an EMBL/GenBank/DDBJ whole genome shotgun (WGS) entry which is preliminary data.</text>
</comment>
<dbReference type="RefSeq" id="WP_290284473.1">
    <property type="nucleotide sequence ID" value="NZ_JAUFQN010000019.1"/>
</dbReference>